<keyword evidence="2" id="KW-0167">Capsid protein</keyword>
<dbReference type="NCBIfam" id="TIGR04236">
    <property type="entry name" value="seadorna_VP2"/>
    <property type="match status" value="1"/>
</dbReference>
<name>A0A8K1HPF1_9REOV</name>
<protein>
    <submittedName>
        <fullName evidence="2">Putative inner-layer coat protein</fullName>
    </submittedName>
</protein>
<feature type="compositionally biased region" description="Basic residues" evidence="1">
    <location>
        <begin position="1"/>
        <end position="11"/>
    </location>
</feature>
<evidence type="ECO:0000313" key="2">
    <source>
        <dbReference type="EMBL" id="UBN09122.1"/>
    </source>
</evidence>
<feature type="region of interest" description="Disordered" evidence="1">
    <location>
        <begin position="1"/>
        <end position="58"/>
    </location>
</feature>
<accession>A0A8K1HPF1</accession>
<dbReference type="Pfam" id="PF25643">
    <property type="entry name" value="Seadorna_VP2"/>
    <property type="match status" value="1"/>
</dbReference>
<dbReference type="EMBL" id="MZ508294">
    <property type="protein sequence ID" value="UBN09122.1"/>
    <property type="molecule type" value="Genomic_RNA"/>
</dbReference>
<feature type="compositionally biased region" description="Basic and acidic residues" evidence="1">
    <location>
        <begin position="12"/>
        <end position="21"/>
    </location>
</feature>
<dbReference type="InterPro" id="IPR026384">
    <property type="entry name" value="Seadorna_VP2"/>
</dbReference>
<reference evidence="2" key="1">
    <citation type="submission" date="2021-07" db="EMBL/GenBank/DDBJ databases">
        <title>Viral infections in Callinectes danae (Crustacea, Portunidae): phylogenetic and genetic characterization of CsRV2 and the discovery of a new bunyavirus.</title>
        <authorList>
            <person name="Tavares C.P.S."/>
            <person name="Cibulski S.P."/>
            <person name="Castilho-Westphal G.G."/>
            <person name="Zhao M."/>
            <person name="Silva U.A.T."/>
            <person name="Schott E.J."/>
            <person name="Ostrensky A."/>
        </authorList>
    </citation>
    <scope>NUCLEOTIDE SEQUENCE</scope>
    <source>
        <strain evidence="2">BR37</strain>
    </source>
</reference>
<sequence>MPSRRTKRKSIANREKAKDISGKNGKGGQGKGDQGIGTGVGATGPPVGNGKDVNISSDAYSTRFPSKAIDVEMEREPVPKVPNVERAAEGPTNEGFKTNIATRRGLDKVVNVKADSDDQPSTSNLQVLVDSSYKEKIQQLSHSRALLEKDEIGPELLIRANYPTTTLTQLENLADAVIEATLSEPTTVTFNKHLAYEKLPLPNTNLEYLVSEDRAFIIVREELPHITVDMNVELGIQIKAVATQLIDKSLLNPCVWAPAMEGEIHFETSGVLVAREGANIDEIIKIERARRRATGDSMDIVGDEYIKYKTAPHILSETDGSSRTIRIDGLIRNDLHNGVMDQWKPGIRRVAELQAMLLTKVPAGYVFPNLTPQMQKWFYTYHDDHSVSVGALFDALPEECSEYYRNVYLQALSGLRMISNNVLPLARTFSAKAGINMNATTAGSLLTSALTEKQDVLVILQTLMMCSAFNNYRITFPEPRSTTVVEAVAACVVLLTFSTQSIDAETHRVLLGHIHSFVVGSVNRLTRVAQMIHDLEDRRWPIIYPRAPFEFVAEGISPMLDDNRATMMNAIFNLDPANARLAVEDLVLEVQRIRYADFDETVRFKSALSQYLTQYCYAMADASLSMHRFAVDFRLSVPNELRDRFKADHSPVMISPKKILSFTAQLSELMYDSTTTQDLTEFANARNDEFLELDKDIQQALSLIKSADLVNETVRTGATKKLIAVERFINKNMPQVSKAMSQILTLVAHSDDIKSGYKALISVLSGIGGPHLNEELLRNPINRINEHIVNNVMENLEAYGITRQVLVCRRDKAARLPAGLFETDINGLLYKSPFLVTIPTGIDNLPLQRLTYPDCLLRGFAVLAKDGAFILDTRCNFEYEIMTEDSAVTSHDHKIVSESQGFKITELRWSIGMASMHPDDNRDNISMMNSNFFAFIVKPQNLMPWNDILRLEAVTEHMPKEIVPYGKALTATLIT</sequence>
<organism evidence="2">
    <name type="scientific">Callinectes sapidus reovirus 2</name>
    <dbReference type="NCBI Taxonomy" id="2789658"/>
    <lineage>
        <taxon>Viruses</taxon>
        <taxon>Riboviria</taxon>
        <taxon>Orthornavirae</taxon>
        <taxon>Duplornaviricota</taxon>
        <taxon>Resentoviricetes</taxon>
        <taxon>Reovirales</taxon>
        <taxon>Sedoreoviridae</taxon>
        <taxon>Cardoreovirus</taxon>
        <taxon>Cardoreovirus callinectes</taxon>
    </lineage>
</organism>
<feature type="compositionally biased region" description="Gly residues" evidence="1">
    <location>
        <begin position="24"/>
        <end position="42"/>
    </location>
</feature>
<keyword evidence="2" id="KW-0946">Virion</keyword>
<dbReference type="GO" id="GO:0019028">
    <property type="term" value="C:viral capsid"/>
    <property type="evidence" value="ECO:0007669"/>
    <property type="project" value="UniProtKB-KW"/>
</dbReference>
<proteinExistence type="predicted"/>
<evidence type="ECO:0000256" key="1">
    <source>
        <dbReference type="SAM" id="MobiDB-lite"/>
    </source>
</evidence>